<sequence>MRRIGKRSGGSFSRGRGCRLPGRLCRGRERRRGCPKRRHPWPEAPCAIGGGPERHACGPARSVHRAYAARLGPRSRFTRGTRSRCCPPAGSAAPRRGAMHHSRSSGKAPGRAPSSSDGNSSRPRPMTCSIFRIHAVTEISMSYSIAFRRADRAAARPRGGSRERPFPCATEPLILPPMERHGHIAIITAQPARTLSLGLLLLLSRL</sequence>
<feature type="region of interest" description="Disordered" evidence="1">
    <location>
        <begin position="1"/>
        <end position="21"/>
    </location>
</feature>
<protein>
    <submittedName>
        <fullName evidence="2">Uncharacterized protein</fullName>
    </submittedName>
</protein>
<dbReference type="Proteomes" id="UP000295484">
    <property type="component" value="Unassembled WGS sequence"/>
</dbReference>
<evidence type="ECO:0000313" key="3">
    <source>
        <dbReference type="Proteomes" id="UP000295484"/>
    </source>
</evidence>
<name>A0A4R8FV05_9RHOB</name>
<proteinExistence type="predicted"/>
<dbReference type="EMBL" id="SOEB01000013">
    <property type="protein sequence ID" value="TDX28008.1"/>
    <property type="molecule type" value="Genomic_DNA"/>
</dbReference>
<gene>
    <name evidence="2" type="ORF">EV657_11388</name>
</gene>
<feature type="compositionally biased region" description="Low complexity" evidence="1">
    <location>
        <begin position="9"/>
        <end position="21"/>
    </location>
</feature>
<organism evidence="2 3">
    <name type="scientific">Rhodovulum visakhapatnamense</name>
    <dbReference type="NCBI Taxonomy" id="364297"/>
    <lineage>
        <taxon>Bacteria</taxon>
        <taxon>Pseudomonadati</taxon>
        <taxon>Pseudomonadota</taxon>
        <taxon>Alphaproteobacteria</taxon>
        <taxon>Rhodobacterales</taxon>
        <taxon>Paracoccaceae</taxon>
        <taxon>Rhodovulum</taxon>
    </lineage>
</organism>
<evidence type="ECO:0000256" key="1">
    <source>
        <dbReference type="SAM" id="MobiDB-lite"/>
    </source>
</evidence>
<feature type="compositionally biased region" description="Polar residues" evidence="1">
    <location>
        <begin position="113"/>
        <end position="122"/>
    </location>
</feature>
<feature type="region of interest" description="Disordered" evidence="1">
    <location>
        <begin position="78"/>
        <end position="126"/>
    </location>
</feature>
<comment type="caution">
    <text evidence="2">The sequence shown here is derived from an EMBL/GenBank/DDBJ whole genome shotgun (WGS) entry which is preliminary data.</text>
</comment>
<reference evidence="2 3" key="1">
    <citation type="submission" date="2019-03" db="EMBL/GenBank/DDBJ databases">
        <title>Genomic Encyclopedia of Type Strains, Phase IV (KMG-IV): sequencing the most valuable type-strain genomes for metagenomic binning, comparative biology and taxonomic classification.</title>
        <authorList>
            <person name="Goeker M."/>
        </authorList>
    </citation>
    <scope>NUCLEOTIDE SEQUENCE [LARGE SCALE GENOMIC DNA]</scope>
    <source>
        <strain evidence="2 3">JA181</strain>
    </source>
</reference>
<dbReference type="AlphaFoldDB" id="A0A4R8FV05"/>
<evidence type="ECO:0000313" key="2">
    <source>
        <dbReference type="EMBL" id="TDX28008.1"/>
    </source>
</evidence>
<feature type="compositionally biased region" description="Low complexity" evidence="1">
    <location>
        <begin position="83"/>
        <end position="96"/>
    </location>
</feature>
<accession>A0A4R8FV05</accession>